<dbReference type="Pfam" id="PF03319">
    <property type="entry name" value="EutN_CcmL"/>
    <property type="match status" value="1"/>
</dbReference>
<dbReference type="GO" id="GO:0031469">
    <property type="term" value="C:bacterial microcompartment"/>
    <property type="evidence" value="ECO:0007669"/>
    <property type="project" value="UniProtKB-SubCell"/>
</dbReference>
<dbReference type="Gene3D" id="2.40.50.220">
    <property type="entry name" value="EutN/Ccml"/>
    <property type="match status" value="1"/>
</dbReference>
<evidence type="ECO:0000256" key="1">
    <source>
        <dbReference type="ARBA" id="ARBA00023608"/>
    </source>
</evidence>
<dbReference type="PANTHER" id="PTHR36539">
    <property type="entry name" value="ETHANOLAMINE UTILIZATION PROTEIN EUTN"/>
    <property type="match status" value="1"/>
</dbReference>
<comment type="subcellular location">
    <subcellularLocation>
        <location evidence="2">Bacterial microcompartment</location>
    </subcellularLocation>
</comment>
<accession>A0A7K4I2A4</accession>
<organism evidence="4 5">
    <name type="scientific">Escherichia fergusonii</name>
    <dbReference type="NCBI Taxonomy" id="564"/>
    <lineage>
        <taxon>Bacteria</taxon>
        <taxon>Pseudomonadati</taxon>
        <taxon>Pseudomonadota</taxon>
        <taxon>Gammaproteobacteria</taxon>
        <taxon>Enterobacterales</taxon>
        <taxon>Enterobacteriaceae</taxon>
        <taxon>Escherichia</taxon>
    </lineage>
</organism>
<dbReference type="PANTHER" id="PTHR36539:SF1">
    <property type="entry name" value="BACTERIAL MICROCOMPARTMENT SHELL VERTEX PROTEIN EUTN"/>
    <property type="match status" value="1"/>
</dbReference>
<reference evidence="4 5" key="1">
    <citation type="submission" date="2020-06" db="EMBL/GenBank/DDBJ databases">
        <title>REHAB project genomes.</title>
        <authorList>
            <person name="Shaw L.P."/>
        </authorList>
    </citation>
    <scope>NUCLEOTIDE SEQUENCE [LARGE SCALE GENOMIC DNA]</scope>
    <source>
        <strain evidence="4 5">RHB28-C13</strain>
    </source>
</reference>
<dbReference type="GeneID" id="75056947"/>
<protein>
    <submittedName>
        <fullName evidence="4">Ethanolamine utilization protein EutN</fullName>
    </submittedName>
</protein>
<proteinExistence type="inferred from homology"/>
<evidence type="ECO:0000313" key="4">
    <source>
        <dbReference type="EMBL" id="QLN00863.1"/>
    </source>
</evidence>
<dbReference type="AlphaFoldDB" id="A0A7K4I2A4"/>
<sequence>MHLARVTGAVVATQKSLSLVGKKLLLVRRVTAEGELPENPLIGDEVAVDSVGAGVGELVLLSSGSSARQVFTSPNEAIDLAIVGIVDSISR</sequence>
<dbReference type="OMA" id="MIVQQIN"/>
<dbReference type="CDD" id="cd01614">
    <property type="entry name" value="EutN_CcmL"/>
    <property type="match status" value="1"/>
</dbReference>
<keyword evidence="3" id="KW-1283">Bacterial microcompartment</keyword>
<dbReference type="InterPro" id="IPR004992">
    <property type="entry name" value="EutN_CcmL"/>
</dbReference>
<evidence type="ECO:0000313" key="5">
    <source>
        <dbReference type="Proteomes" id="UP000510927"/>
    </source>
</evidence>
<dbReference type="SUPFAM" id="SSF159133">
    <property type="entry name" value="EutN/CcmL-like"/>
    <property type="match status" value="1"/>
</dbReference>
<dbReference type="RefSeq" id="WP_000549821.1">
    <property type="nucleotide sequence ID" value="NZ_AP028822.1"/>
</dbReference>
<dbReference type="InterPro" id="IPR036677">
    <property type="entry name" value="EutN_CcmL_sf"/>
</dbReference>
<evidence type="ECO:0000256" key="2">
    <source>
        <dbReference type="ARBA" id="ARBA00024322"/>
    </source>
</evidence>
<comment type="similarity">
    <text evidence="1">Belongs to the CcmL/EutN family.</text>
</comment>
<dbReference type="PROSITE" id="PS51932">
    <property type="entry name" value="BMV"/>
    <property type="match status" value="1"/>
</dbReference>
<gene>
    <name evidence="4" type="ORF">HVY52_14030</name>
</gene>
<dbReference type="Proteomes" id="UP000510927">
    <property type="component" value="Chromosome"/>
</dbReference>
<name>A0A7K4I2A4_ESCFE</name>
<dbReference type="EMBL" id="CP055675">
    <property type="protein sequence ID" value="QLN00863.1"/>
    <property type="molecule type" value="Genomic_DNA"/>
</dbReference>
<evidence type="ECO:0000256" key="3">
    <source>
        <dbReference type="ARBA" id="ARBA00024446"/>
    </source>
</evidence>